<reference evidence="1" key="2">
    <citation type="submission" date="2020-11" db="EMBL/GenBank/DDBJ databases">
        <authorList>
            <person name="McCartney M.A."/>
            <person name="Auch B."/>
            <person name="Kono T."/>
            <person name="Mallez S."/>
            <person name="Becker A."/>
            <person name="Gohl D.M."/>
            <person name="Silverstein K.A.T."/>
            <person name="Koren S."/>
            <person name="Bechman K.B."/>
            <person name="Herman A."/>
            <person name="Abrahante J.E."/>
            <person name="Garbe J."/>
        </authorList>
    </citation>
    <scope>NUCLEOTIDE SEQUENCE</scope>
    <source>
        <strain evidence="1">Duluth1</strain>
        <tissue evidence="1">Whole animal</tissue>
    </source>
</reference>
<name>A0A9D4MKS4_DREPO</name>
<accession>A0A9D4MKS4</accession>
<keyword evidence="2" id="KW-1185">Reference proteome</keyword>
<comment type="caution">
    <text evidence="1">The sequence shown here is derived from an EMBL/GenBank/DDBJ whole genome shotgun (WGS) entry which is preliminary data.</text>
</comment>
<reference evidence="1" key="1">
    <citation type="journal article" date="2019" name="bioRxiv">
        <title>The Genome of the Zebra Mussel, Dreissena polymorpha: A Resource for Invasive Species Research.</title>
        <authorList>
            <person name="McCartney M.A."/>
            <person name="Auch B."/>
            <person name="Kono T."/>
            <person name="Mallez S."/>
            <person name="Zhang Y."/>
            <person name="Obille A."/>
            <person name="Becker A."/>
            <person name="Abrahante J.E."/>
            <person name="Garbe J."/>
            <person name="Badalamenti J.P."/>
            <person name="Herman A."/>
            <person name="Mangelson H."/>
            <person name="Liachko I."/>
            <person name="Sullivan S."/>
            <person name="Sone E.D."/>
            <person name="Koren S."/>
            <person name="Silverstein K.A.T."/>
            <person name="Beckman K.B."/>
            <person name="Gohl D.M."/>
        </authorList>
    </citation>
    <scope>NUCLEOTIDE SEQUENCE</scope>
    <source>
        <strain evidence="1">Duluth1</strain>
        <tissue evidence="1">Whole animal</tissue>
    </source>
</reference>
<sequence length="103" mass="11967">MMSPKARYYLAFLIRNFNNCPSDLKNKAAMHFRDPYTTMNIFKLGAVQPKAVGFVKGNYRTTGKTRKLIASPGWQSLQTRRTDSRLVLIYRKSLHRIETDQLL</sequence>
<organism evidence="1 2">
    <name type="scientific">Dreissena polymorpha</name>
    <name type="common">Zebra mussel</name>
    <name type="synonym">Mytilus polymorpha</name>
    <dbReference type="NCBI Taxonomy" id="45954"/>
    <lineage>
        <taxon>Eukaryota</taxon>
        <taxon>Metazoa</taxon>
        <taxon>Spiralia</taxon>
        <taxon>Lophotrochozoa</taxon>
        <taxon>Mollusca</taxon>
        <taxon>Bivalvia</taxon>
        <taxon>Autobranchia</taxon>
        <taxon>Heteroconchia</taxon>
        <taxon>Euheterodonta</taxon>
        <taxon>Imparidentia</taxon>
        <taxon>Neoheterodontei</taxon>
        <taxon>Myida</taxon>
        <taxon>Dreissenoidea</taxon>
        <taxon>Dreissenidae</taxon>
        <taxon>Dreissena</taxon>
    </lineage>
</organism>
<dbReference type="EMBL" id="JAIWYP010000001">
    <property type="protein sequence ID" value="KAH3878091.1"/>
    <property type="molecule type" value="Genomic_DNA"/>
</dbReference>
<protein>
    <submittedName>
        <fullName evidence="1">Uncharacterized protein</fullName>
    </submittedName>
</protein>
<dbReference type="Proteomes" id="UP000828390">
    <property type="component" value="Unassembled WGS sequence"/>
</dbReference>
<evidence type="ECO:0000313" key="2">
    <source>
        <dbReference type="Proteomes" id="UP000828390"/>
    </source>
</evidence>
<evidence type="ECO:0000313" key="1">
    <source>
        <dbReference type="EMBL" id="KAH3878091.1"/>
    </source>
</evidence>
<proteinExistence type="predicted"/>
<dbReference type="AlphaFoldDB" id="A0A9D4MKS4"/>
<gene>
    <name evidence="1" type="ORF">DPMN_001974</name>
</gene>